<reference evidence="1" key="1">
    <citation type="journal article" date="2015" name="Nature">
        <title>Complex archaea that bridge the gap between prokaryotes and eukaryotes.</title>
        <authorList>
            <person name="Spang A."/>
            <person name="Saw J.H."/>
            <person name="Jorgensen S.L."/>
            <person name="Zaremba-Niedzwiedzka K."/>
            <person name="Martijn J."/>
            <person name="Lind A.E."/>
            <person name="van Eijk R."/>
            <person name="Schleper C."/>
            <person name="Guy L."/>
            <person name="Ettema T.J."/>
        </authorList>
    </citation>
    <scope>NUCLEOTIDE SEQUENCE</scope>
</reference>
<evidence type="ECO:0000313" key="1">
    <source>
        <dbReference type="EMBL" id="KKK56408.1"/>
    </source>
</evidence>
<organism evidence="1">
    <name type="scientific">marine sediment metagenome</name>
    <dbReference type="NCBI Taxonomy" id="412755"/>
    <lineage>
        <taxon>unclassified sequences</taxon>
        <taxon>metagenomes</taxon>
        <taxon>ecological metagenomes</taxon>
    </lineage>
</organism>
<dbReference type="InterPro" id="IPR021763">
    <property type="entry name" value="DUF3326"/>
</dbReference>
<protein>
    <submittedName>
        <fullName evidence="1">Uncharacterized protein</fullName>
    </submittedName>
</protein>
<dbReference type="EMBL" id="LAZR01065011">
    <property type="protein sequence ID" value="KKK56408.1"/>
    <property type="molecule type" value="Genomic_DNA"/>
</dbReference>
<gene>
    <name evidence="1" type="ORF">LCGC14_3064860</name>
</gene>
<sequence length="92" mass="10043">KLILHPNVVNASAINEMPSNSLYVEGSILDRFLEGRLELREVRKNKILMVVNRPVYSGTVNTATAARAVLGVDVEILGLDTPLIMKAEVNNG</sequence>
<accession>A0A0F8WIG1</accession>
<proteinExistence type="predicted"/>
<comment type="caution">
    <text evidence="1">The sequence shown here is derived from an EMBL/GenBank/DDBJ whole genome shotgun (WGS) entry which is preliminary data.</text>
</comment>
<dbReference type="PANTHER" id="PTHR36891:SF1">
    <property type="entry name" value="OS01G0127400 PROTEIN"/>
    <property type="match status" value="1"/>
</dbReference>
<dbReference type="AlphaFoldDB" id="A0A0F8WIG1"/>
<dbReference type="Pfam" id="PF11805">
    <property type="entry name" value="DUF3326"/>
    <property type="match status" value="1"/>
</dbReference>
<name>A0A0F8WIG1_9ZZZZ</name>
<feature type="non-terminal residue" evidence="1">
    <location>
        <position position="1"/>
    </location>
</feature>
<dbReference type="PANTHER" id="PTHR36891">
    <property type="entry name" value="OS01G0127400 PROTEIN"/>
    <property type="match status" value="1"/>
</dbReference>